<evidence type="ECO:0000313" key="2">
    <source>
        <dbReference type="EMBL" id="MFD2519951.1"/>
    </source>
</evidence>
<organism evidence="2 3">
    <name type="scientific">Emticicia soli</name>
    <dbReference type="NCBI Taxonomy" id="2027878"/>
    <lineage>
        <taxon>Bacteria</taxon>
        <taxon>Pseudomonadati</taxon>
        <taxon>Bacteroidota</taxon>
        <taxon>Cytophagia</taxon>
        <taxon>Cytophagales</taxon>
        <taxon>Leadbetterellaceae</taxon>
        <taxon>Emticicia</taxon>
    </lineage>
</organism>
<dbReference type="EMBL" id="JBHULC010000004">
    <property type="protein sequence ID" value="MFD2519951.1"/>
    <property type="molecule type" value="Genomic_DNA"/>
</dbReference>
<keyword evidence="1" id="KW-1133">Transmembrane helix</keyword>
<reference evidence="3" key="1">
    <citation type="journal article" date="2019" name="Int. J. Syst. Evol. Microbiol.">
        <title>The Global Catalogue of Microorganisms (GCM) 10K type strain sequencing project: providing services to taxonomists for standard genome sequencing and annotation.</title>
        <authorList>
            <consortium name="The Broad Institute Genomics Platform"/>
            <consortium name="The Broad Institute Genome Sequencing Center for Infectious Disease"/>
            <person name="Wu L."/>
            <person name="Ma J."/>
        </authorList>
    </citation>
    <scope>NUCLEOTIDE SEQUENCE [LARGE SCALE GENOMIC DNA]</scope>
    <source>
        <strain evidence="3">KCTC 52344</strain>
    </source>
</reference>
<comment type="caution">
    <text evidence="2">The sequence shown here is derived from an EMBL/GenBank/DDBJ whole genome shotgun (WGS) entry which is preliminary data.</text>
</comment>
<gene>
    <name evidence="2" type="ORF">ACFSR2_03585</name>
</gene>
<evidence type="ECO:0008006" key="4">
    <source>
        <dbReference type="Google" id="ProtNLM"/>
    </source>
</evidence>
<evidence type="ECO:0000313" key="3">
    <source>
        <dbReference type="Proteomes" id="UP001597510"/>
    </source>
</evidence>
<name>A0ABW5J568_9BACT</name>
<evidence type="ECO:0000256" key="1">
    <source>
        <dbReference type="SAM" id="Phobius"/>
    </source>
</evidence>
<accession>A0ABW5J568</accession>
<dbReference type="Proteomes" id="UP001597510">
    <property type="component" value="Unassembled WGS sequence"/>
</dbReference>
<keyword evidence="3" id="KW-1185">Reference proteome</keyword>
<keyword evidence="1" id="KW-0812">Transmembrane</keyword>
<feature type="transmembrane region" description="Helical" evidence="1">
    <location>
        <begin position="12"/>
        <end position="31"/>
    </location>
</feature>
<proteinExistence type="predicted"/>
<keyword evidence="1" id="KW-0472">Membrane</keyword>
<dbReference type="RefSeq" id="WP_340235360.1">
    <property type="nucleotide sequence ID" value="NZ_JBBEWC010000004.1"/>
</dbReference>
<feature type="transmembrane region" description="Helical" evidence="1">
    <location>
        <begin position="112"/>
        <end position="129"/>
    </location>
</feature>
<protein>
    <recommendedName>
        <fullName evidence="4">DUF2975 domain-containing protein</fullName>
    </recommendedName>
</protein>
<sequence>MKSVRIVSKVLFYLTRTLAISYMLVFVYAFISSSINTQAFRLVENGSRFEISYPFTDTPFLLGYNNMGYINTMLMVFGLYALFFYLLSNVFLTFSQAKLFTQKGLRHLKQFYISNFTLPLLALLIASIISEVEGAAEALVALHILLGVFAYFIAAIFQQGLKLQHEQDLFI</sequence>
<feature type="transmembrane region" description="Helical" evidence="1">
    <location>
        <begin position="69"/>
        <end position="92"/>
    </location>
</feature>
<feature type="transmembrane region" description="Helical" evidence="1">
    <location>
        <begin position="135"/>
        <end position="157"/>
    </location>
</feature>